<dbReference type="KEGG" id="msaa:QYS49_27075"/>
<dbReference type="GO" id="GO:0006167">
    <property type="term" value="P:AMP biosynthetic process"/>
    <property type="evidence" value="ECO:0007669"/>
    <property type="project" value="TreeGrafter"/>
</dbReference>
<dbReference type="GO" id="GO:0006754">
    <property type="term" value="P:ATP biosynthetic process"/>
    <property type="evidence" value="ECO:0007669"/>
    <property type="project" value="TreeGrafter"/>
</dbReference>
<dbReference type="EMBL" id="CP129971">
    <property type="protein sequence ID" value="WMN13089.1"/>
    <property type="molecule type" value="Genomic_DNA"/>
</dbReference>
<dbReference type="InterPro" id="IPR015797">
    <property type="entry name" value="NUDIX_hydrolase-like_dom_sf"/>
</dbReference>
<dbReference type="PANTHER" id="PTHR21340:SF0">
    <property type="entry name" value="BIS(5'-NUCLEOSYL)-TETRAPHOSPHATASE [ASYMMETRICAL]"/>
    <property type="match status" value="1"/>
</dbReference>
<keyword evidence="4" id="KW-1185">Reference proteome</keyword>
<evidence type="ECO:0000313" key="3">
    <source>
        <dbReference type="EMBL" id="WMN13089.1"/>
    </source>
</evidence>
<dbReference type="InterPro" id="IPR020084">
    <property type="entry name" value="NUDIX_hydrolase_CS"/>
</dbReference>
<evidence type="ECO:0000259" key="2">
    <source>
        <dbReference type="PROSITE" id="PS51462"/>
    </source>
</evidence>
<proteinExistence type="predicted"/>
<gene>
    <name evidence="3" type="ORF">QYS49_27075</name>
</gene>
<dbReference type="CDD" id="cd03673">
    <property type="entry name" value="NUDIX_Ap6A_hydrolase"/>
    <property type="match status" value="1"/>
</dbReference>
<evidence type="ECO:0000256" key="1">
    <source>
        <dbReference type="ARBA" id="ARBA00022801"/>
    </source>
</evidence>
<dbReference type="InterPro" id="IPR051325">
    <property type="entry name" value="Nudix_hydrolase_domain"/>
</dbReference>
<dbReference type="Gene3D" id="3.90.79.10">
    <property type="entry name" value="Nucleoside Triphosphate Pyrophosphohydrolase"/>
    <property type="match status" value="1"/>
</dbReference>
<evidence type="ECO:0000313" key="4">
    <source>
        <dbReference type="Proteomes" id="UP001230496"/>
    </source>
</evidence>
<name>A0AA51NDN8_9BACT</name>
<dbReference type="PROSITE" id="PS00893">
    <property type="entry name" value="NUDIX_BOX"/>
    <property type="match status" value="1"/>
</dbReference>
<dbReference type="AlphaFoldDB" id="A0AA51NDN8"/>
<dbReference type="Pfam" id="PF00293">
    <property type="entry name" value="NUDIX"/>
    <property type="match status" value="1"/>
</dbReference>
<protein>
    <submittedName>
        <fullName evidence="3">NUDIX domain-containing protein</fullName>
    </submittedName>
</protein>
<dbReference type="SUPFAM" id="SSF55811">
    <property type="entry name" value="Nudix"/>
    <property type="match status" value="1"/>
</dbReference>
<dbReference type="Proteomes" id="UP001230496">
    <property type="component" value="Chromosome"/>
</dbReference>
<dbReference type="GO" id="GO:0004081">
    <property type="term" value="F:bis(5'-nucleosyl)-tetraphosphatase (asymmetrical) activity"/>
    <property type="evidence" value="ECO:0007669"/>
    <property type="project" value="TreeGrafter"/>
</dbReference>
<accession>A0AA51NDN8</accession>
<sequence>MNILFIYRLKKWDLPKGKLEKKENVKVAAVREVEEECNVKVALGPRVCKTWHTYTRNGKNHLKKTSWYHMTLEEDKKMKPQTEEGIEKVIWVNKVEVRTVLLNTYRSIRYVMKKFHEYQEGLIKVK</sequence>
<dbReference type="InterPro" id="IPR000086">
    <property type="entry name" value="NUDIX_hydrolase_dom"/>
</dbReference>
<dbReference type="PANTHER" id="PTHR21340">
    <property type="entry name" value="DIADENOSINE 5,5-P1,P4-TETRAPHOSPHATE PYROPHOSPHOHYDROLASE MUTT"/>
    <property type="match status" value="1"/>
</dbReference>
<organism evidence="3 4">
    <name type="scientific">Marivirga salinarum</name>
    <dbReference type="NCBI Taxonomy" id="3059078"/>
    <lineage>
        <taxon>Bacteria</taxon>
        <taxon>Pseudomonadati</taxon>
        <taxon>Bacteroidota</taxon>
        <taxon>Cytophagia</taxon>
        <taxon>Cytophagales</taxon>
        <taxon>Marivirgaceae</taxon>
        <taxon>Marivirga</taxon>
    </lineage>
</organism>
<feature type="domain" description="Nudix hydrolase" evidence="2">
    <location>
        <begin position="1"/>
        <end position="115"/>
    </location>
</feature>
<keyword evidence="1" id="KW-0378">Hydrolase</keyword>
<dbReference type="PROSITE" id="PS51462">
    <property type="entry name" value="NUDIX"/>
    <property type="match status" value="1"/>
</dbReference>
<dbReference type="RefSeq" id="WP_308351577.1">
    <property type="nucleotide sequence ID" value="NZ_CP129971.1"/>
</dbReference>
<reference evidence="3 4" key="1">
    <citation type="submission" date="2023-08" db="EMBL/GenBank/DDBJ databases">
        <title>Comparative genomics and taxonomic characterization of three novel marine species of genus Marivirga.</title>
        <authorList>
            <person name="Muhammad N."/>
            <person name="Kim S.-G."/>
        </authorList>
    </citation>
    <scope>NUCLEOTIDE SEQUENCE [LARGE SCALE GENOMIC DNA]</scope>
    <source>
        <strain evidence="3 4">BDSF4-3</strain>
    </source>
</reference>